<feature type="chain" id="PRO_5039327304" evidence="1">
    <location>
        <begin position="22"/>
        <end position="153"/>
    </location>
</feature>
<keyword evidence="3" id="KW-1185">Reference proteome</keyword>
<organism evidence="2 3">
    <name type="scientific">Fumia xinanensis</name>
    <dbReference type="NCBI Taxonomy" id="2763659"/>
    <lineage>
        <taxon>Bacteria</taxon>
        <taxon>Bacillati</taxon>
        <taxon>Bacillota</taxon>
        <taxon>Clostridia</taxon>
        <taxon>Eubacteriales</taxon>
        <taxon>Oscillospiraceae</taxon>
        <taxon>Fumia</taxon>
    </lineage>
</organism>
<dbReference type="PROSITE" id="PS51257">
    <property type="entry name" value="PROKAR_LIPOPROTEIN"/>
    <property type="match status" value="1"/>
</dbReference>
<comment type="caution">
    <text evidence="2">The sequence shown here is derived from an EMBL/GenBank/DDBJ whole genome shotgun (WGS) entry which is preliminary data.</text>
</comment>
<dbReference type="Proteomes" id="UP000610760">
    <property type="component" value="Unassembled WGS sequence"/>
</dbReference>
<dbReference type="InterPro" id="IPR025648">
    <property type="entry name" value="DUF4358"/>
</dbReference>
<keyword evidence="1" id="KW-0732">Signal</keyword>
<dbReference type="Pfam" id="PF14270">
    <property type="entry name" value="DUF4358"/>
    <property type="match status" value="1"/>
</dbReference>
<sequence>MKKLCAFLAAAVVCASMTSCGNQKDLTVDVNAMAKDLAEKVTYQDQIAPIDGDMAGMVYDIPEGVDNAVIYMGSGATAEEASVFEAKDEETAKKMKTSAEEHIKKQRDAFESYIPEEVKKLDKAIVEQKGRYVAVCVTDDTENAKKVIDGYLK</sequence>
<proteinExistence type="predicted"/>
<reference evidence="2" key="1">
    <citation type="submission" date="2020-08" db="EMBL/GenBank/DDBJ databases">
        <title>Genome public.</title>
        <authorList>
            <person name="Liu C."/>
            <person name="Sun Q."/>
        </authorList>
    </citation>
    <scope>NUCLEOTIDE SEQUENCE</scope>
    <source>
        <strain evidence="2">NSJ-33</strain>
    </source>
</reference>
<evidence type="ECO:0000256" key="1">
    <source>
        <dbReference type="SAM" id="SignalP"/>
    </source>
</evidence>
<accession>A0A926I6M6</accession>
<dbReference type="EMBL" id="JACRSV010000001">
    <property type="protein sequence ID" value="MBC8558962.1"/>
    <property type="molecule type" value="Genomic_DNA"/>
</dbReference>
<dbReference type="AlphaFoldDB" id="A0A926I6M6"/>
<evidence type="ECO:0000313" key="3">
    <source>
        <dbReference type="Proteomes" id="UP000610760"/>
    </source>
</evidence>
<dbReference type="RefSeq" id="WP_249293856.1">
    <property type="nucleotide sequence ID" value="NZ_JACRSV010000001.1"/>
</dbReference>
<protein>
    <submittedName>
        <fullName evidence="2">DUF4358 domain-containing protein</fullName>
    </submittedName>
</protein>
<feature type="signal peptide" evidence="1">
    <location>
        <begin position="1"/>
        <end position="21"/>
    </location>
</feature>
<name>A0A926I6M6_9FIRM</name>
<evidence type="ECO:0000313" key="2">
    <source>
        <dbReference type="EMBL" id="MBC8558962.1"/>
    </source>
</evidence>
<gene>
    <name evidence="2" type="ORF">H8710_02645</name>
</gene>